<reference evidence="2" key="1">
    <citation type="journal article" date="2023" name="Mol. Phylogenet. Evol.">
        <title>Genome-scale phylogeny and comparative genomics of the fungal order Sordariales.</title>
        <authorList>
            <person name="Hensen N."/>
            <person name="Bonometti L."/>
            <person name="Westerberg I."/>
            <person name="Brannstrom I.O."/>
            <person name="Guillou S."/>
            <person name="Cros-Aarteil S."/>
            <person name="Calhoun S."/>
            <person name="Haridas S."/>
            <person name="Kuo A."/>
            <person name="Mondo S."/>
            <person name="Pangilinan J."/>
            <person name="Riley R."/>
            <person name="LaButti K."/>
            <person name="Andreopoulos B."/>
            <person name="Lipzen A."/>
            <person name="Chen C."/>
            <person name="Yan M."/>
            <person name="Daum C."/>
            <person name="Ng V."/>
            <person name="Clum A."/>
            <person name="Steindorff A."/>
            <person name="Ohm R.A."/>
            <person name="Martin F."/>
            <person name="Silar P."/>
            <person name="Natvig D.O."/>
            <person name="Lalanne C."/>
            <person name="Gautier V."/>
            <person name="Ament-Velasquez S.L."/>
            <person name="Kruys A."/>
            <person name="Hutchinson M.I."/>
            <person name="Powell A.J."/>
            <person name="Barry K."/>
            <person name="Miller A.N."/>
            <person name="Grigoriev I.V."/>
            <person name="Debuchy R."/>
            <person name="Gladieux P."/>
            <person name="Hiltunen Thoren M."/>
            <person name="Johannesson H."/>
        </authorList>
    </citation>
    <scope>NUCLEOTIDE SEQUENCE</scope>
    <source>
        <strain evidence="2">CBS 232.78</strain>
    </source>
</reference>
<proteinExistence type="predicted"/>
<evidence type="ECO:0000256" key="1">
    <source>
        <dbReference type="SAM" id="MobiDB-lite"/>
    </source>
</evidence>
<keyword evidence="3" id="KW-1185">Reference proteome</keyword>
<organism evidence="2 3">
    <name type="scientific">Podospora didyma</name>
    <dbReference type="NCBI Taxonomy" id="330526"/>
    <lineage>
        <taxon>Eukaryota</taxon>
        <taxon>Fungi</taxon>
        <taxon>Dikarya</taxon>
        <taxon>Ascomycota</taxon>
        <taxon>Pezizomycotina</taxon>
        <taxon>Sordariomycetes</taxon>
        <taxon>Sordariomycetidae</taxon>
        <taxon>Sordariales</taxon>
        <taxon>Podosporaceae</taxon>
        <taxon>Podospora</taxon>
    </lineage>
</organism>
<accession>A0AAE0K8B9</accession>
<feature type="region of interest" description="Disordered" evidence="1">
    <location>
        <begin position="49"/>
        <end position="88"/>
    </location>
</feature>
<feature type="compositionally biased region" description="Basic residues" evidence="1">
    <location>
        <begin position="50"/>
        <end position="59"/>
    </location>
</feature>
<name>A0AAE0K8B9_9PEZI</name>
<reference evidence="2" key="2">
    <citation type="submission" date="2023-06" db="EMBL/GenBank/DDBJ databases">
        <authorList>
            <consortium name="Lawrence Berkeley National Laboratory"/>
            <person name="Haridas S."/>
            <person name="Hensen N."/>
            <person name="Bonometti L."/>
            <person name="Westerberg I."/>
            <person name="Brannstrom I.O."/>
            <person name="Guillou S."/>
            <person name="Cros-Aarteil S."/>
            <person name="Calhoun S."/>
            <person name="Kuo A."/>
            <person name="Mondo S."/>
            <person name="Pangilinan J."/>
            <person name="Riley R."/>
            <person name="LaButti K."/>
            <person name="Andreopoulos B."/>
            <person name="Lipzen A."/>
            <person name="Chen C."/>
            <person name="Yanf M."/>
            <person name="Daum C."/>
            <person name="Ng V."/>
            <person name="Clum A."/>
            <person name="Steindorff A."/>
            <person name="Ohm R."/>
            <person name="Martin F."/>
            <person name="Silar P."/>
            <person name="Natvig D."/>
            <person name="Lalanne C."/>
            <person name="Gautier V."/>
            <person name="Ament-velasquez S.L."/>
            <person name="Kruys A."/>
            <person name="Hutchinson M.I."/>
            <person name="Powell A.J."/>
            <person name="Barry K."/>
            <person name="Miller A.N."/>
            <person name="Grigoriev I.V."/>
            <person name="Debuchy R."/>
            <person name="Gladieux P."/>
            <person name="Thoren M.H."/>
            <person name="Johannesson H."/>
        </authorList>
    </citation>
    <scope>NUCLEOTIDE SEQUENCE</scope>
    <source>
        <strain evidence="2">CBS 232.78</strain>
    </source>
</reference>
<dbReference type="EMBL" id="JAULSW010000008">
    <property type="protein sequence ID" value="KAK3372009.1"/>
    <property type="molecule type" value="Genomic_DNA"/>
</dbReference>
<protein>
    <submittedName>
        <fullName evidence="2">Uncharacterized protein</fullName>
    </submittedName>
</protein>
<comment type="caution">
    <text evidence="2">The sequence shown here is derived from an EMBL/GenBank/DDBJ whole genome shotgun (WGS) entry which is preliminary data.</text>
</comment>
<dbReference type="AlphaFoldDB" id="A0AAE0K8B9"/>
<feature type="region of interest" description="Disordered" evidence="1">
    <location>
        <begin position="155"/>
        <end position="189"/>
    </location>
</feature>
<dbReference type="Proteomes" id="UP001285441">
    <property type="component" value="Unassembled WGS sequence"/>
</dbReference>
<gene>
    <name evidence="2" type="ORF">B0H63DRAFT_285963</name>
</gene>
<sequence length="226" mass="25237">MHRDRRVCQGVATWFPCFYPSFPPLFSSHRQVSLSSMIGRCRVVAEHPAPKRGIKRKLAQHAQQARQADEREPSQPRTRPASHESERACGFSSGVVDPLITKGKSARNIVLIGRAWSDYCPRQATFAFGFQTRNMGKQGKKECNDEIKKLLCPFPPPSSESHSAAGPPSRDSVVEEARGGGISGPEHREKRFAISQTRGLDRQLHLMTPSRRAAPLILYLRICPIV</sequence>
<evidence type="ECO:0000313" key="2">
    <source>
        <dbReference type="EMBL" id="KAK3372009.1"/>
    </source>
</evidence>
<evidence type="ECO:0000313" key="3">
    <source>
        <dbReference type="Proteomes" id="UP001285441"/>
    </source>
</evidence>